<keyword evidence="6" id="KW-0862">Zinc</keyword>
<keyword evidence="8" id="KW-0238">DNA-binding</keyword>
<comment type="subcellular location">
    <subcellularLocation>
        <location evidence="2">Nucleus</location>
    </subcellularLocation>
</comment>
<keyword evidence="7" id="KW-0805">Transcription regulation</keyword>
<evidence type="ECO:0000256" key="12">
    <source>
        <dbReference type="SAM" id="MobiDB-lite"/>
    </source>
</evidence>
<feature type="region of interest" description="Disordered" evidence="12">
    <location>
        <begin position="1"/>
        <end position="58"/>
    </location>
</feature>
<feature type="compositionally biased region" description="Low complexity" evidence="12">
    <location>
        <begin position="1"/>
        <end position="26"/>
    </location>
</feature>
<comment type="function">
    <text evidence="1">Putative transcription factor.</text>
</comment>
<name>A0A8J5WIN8_ZIZPA</name>
<dbReference type="GO" id="GO:0005634">
    <property type="term" value="C:nucleus"/>
    <property type="evidence" value="ECO:0007669"/>
    <property type="project" value="UniProtKB-SubCell"/>
</dbReference>
<feature type="region of interest" description="Disordered" evidence="12">
    <location>
        <begin position="370"/>
        <end position="394"/>
    </location>
</feature>
<proteinExistence type="predicted"/>
<dbReference type="InterPro" id="IPR006455">
    <property type="entry name" value="Homeodomain_ZF_HD"/>
</dbReference>
<dbReference type="FunFam" id="1.10.10.60:FF:000257">
    <property type="entry name" value="Zinc-finger homeodomain protein 2"/>
    <property type="match status" value="1"/>
</dbReference>
<feature type="compositionally biased region" description="Basic and acidic residues" evidence="12">
    <location>
        <begin position="187"/>
        <end position="196"/>
    </location>
</feature>
<feature type="region of interest" description="Disordered" evidence="12">
    <location>
        <begin position="315"/>
        <end position="338"/>
    </location>
</feature>
<evidence type="ECO:0000256" key="8">
    <source>
        <dbReference type="ARBA" id="ARBA00023125"/>
    </source>
</evidence>
<evidence type="ECO:0000256" key="6">
    <source>
        <dbReference type="ARBA" id="ARBA00022833"/>
    </source>
</evidence>
<evidence type="ECO:0000256" key="7">
    <source>
        <dbReference type="ARBA" id="ARBA00023015"/>
    </source>
</evidence>
<organism evidence="14 15">
    <name type="scientific">Zizania palustris</name>
    <name type="common">Northern wild rice</name>
    <dbReference type="NCBI Taxonomy" id="103762"/>
    <lineage>
        <taxon>Eukaryota</taxon>
        <taxon>Viridiplantae</taxon>
        <taxon>Streptophyta</taxon>
        <taxon>Embryophyta</taxon>
        <taxon>Tracheophyta</taxon>
        <taxon>Spermatophyta</taxon>
        <taxon>Magnoliopsida</taxon>
        <taxon>Liliopsida</taxon>
        <taxon>Poales</taxon>
        <taxon>Poaceae</taxon>
        <taxon>BOP clade</taxon>
        <taxon>Oryzoideae</taxon>
        <taxon>Oryzeae</taxon>
        <taxon>Zizaniinae</taxon>
        <taxon>Zizania</taxon>
    </lineage>
</organism>
<evidence type="ECO:0000256" key="9">
    <source>
        <dbReference type="ARBA" id="ARBA00023155"/>
    </source>
</evidence>
<evidence type="ECO:0000256" key="11">
    <source>
        <dbReference type="ARBA" id="ARBA00023242"/>
    </source>
</evidence>
<gene>
    <name evidence="14" type="ORF">GUJ93_ZPchr0011g28805</name>
</gene>
<evidence type="ECO:0000313" key="15">
    <source>
        <dbReference type="Proteomes" id="UP000729402"/>
    </source>
</evidence>
<keyword evidence="11" id="KW-0539">Nucleus</keyword>
<dbReference type="NCBIfam" id="TIGR01566">
    <property type="entry name" value="ZF_HD_prot_N"/>
    <property type="match status" value="1"/>
</dbReference>
<comment type="subunit">
    <text evidence="3">Homo- and heterodimer with other ZFHD proteins.</text>
</comment>
<dbReference type="NCBIfam" id="TIGR01565">
    <property type="entry name" value="homeo_ZF_HD"/>
    <property type="match status" value="1"/>
</dbReference>
<keyword evidence="15" id="KW-1185">Reference proteome</keyword>
<feature type="domain" description="ZF-HD dimerization-type" evidence="13">
    <location>
        <begin position="417"/>
        <end position="466"/>
    </location>
</feature>
<feature type="compositionally biased region" description="Pro residues" evidence="12">
    <location>
        <begin position="667"/>
        <end position="679"/>
    </location>
</feature>
<dbReference type="OrthoDB" id="1693686at2759"/>
<dbReference type="PANTHER" id="PTHR34460">
    <property type="entry name" value="VITELLOGENIN-LIKE PROTEIN"/>
    <property type="match status" value="1"/>
</dbReference>
<dbReference type="PROSITE" id="PS51523">
    <property type="entry name" value="ZF_HD_DIMER"/>
    <property type="match status" value="1"/>
</dbReference>
<accession>A0A8J5WIN8</accession>
<evidence type="ECO:0000256" key="10">
    <source>
        <dbReference type="ARBA" id="ARBA00023163"/>
    </source>
</evidence>
<dbReference type="Pfam" id="PF04770">
    <property type="entry name" value="ZF-HD_dimer"/>
    <property type="match status" value="1"/>
</dbReference>
<evidence type="ECO:0000256" key="3">
    <source>
        <dbReference type="ARBA" id="ARBA00011416"/>
    </source>
</evidence>
<feature type="region of interest" description="Disordered" evidence="12">
    <location>
        <begin position="643"/>
        <end position="697"/>
    </location>
</feature>
<feature type="region of interest" description="Disordered" evidence="12">
    <location>
        <begin position="107"/>
        <end position="129"/>
    </location>
</feature>
<dbReference type="GO" id="GO:0003677">
    <property type="term" value="F:DNA binding"/>
    <property type="evidence" value="ECO:0007669"/>
    <property type="project" value="UniProtKB-KW"/>
</dbReference>
<feature type="region of interest" description="Disordered" evidence="12">
    <location>
        <begin position="187"/>
        <end position="217"/>
    </location>
</feature>
<reference evidence="14" key="1">
    <citation type="journal article" date="2021" name="bioRxiv">
        <title>Whole Genome Assembly and Annotation of Northern Wild Rice, Zizania palustris L., Supports a Whole Genome Duplication in the Zizania Genus.</title>
        <authorList>
            <person name="Haas M."/>
            <person name="Kono T."/>
            <person name="Macchietto M."/>
            <person name="Millas R."/>
            <person name="McGilp L."/>
            <person name="Shao M."/>
            <person name="Duquette J."/>
            <person name="Hirsch C.N."/>
            <person name="Kimball J."/>
        </authorList>
    </citation>
    <scope>NUCLEOTIDE SEQUENCE</scope>
    <source>
        <tissue evidence="14">Fresh leaf tissue</tissue>
    </source>
</reference>
<feature type="compositionally biased region" description="Low complexity" evidence="12">
    <location>
        <begin position="107"/>
        <end position="116"/>
    </location>
</feature>
<dbReference type="InterPro" id="IPR006456">
    <property type="entry name" value="ZF_HD_homeobox_Cys/His_dimer"/>
</dbReference>
<dbReference type="GO" id="GO:0008270">
    <property type="term" value="F:zinc ion binding"/>
    <property type="evidence" value="ECO:0007669"/>
    <property type="project" value="UniProtKB-KW"/>
</dbReference>
<comment type="caution">
    <text evidence="14">The sequence shown here is derived from an EMBL/GenBank/DDBJ whole genome shotgun (WGS) entry which is preliminary data.</text>
</comment>
<evidence type="ECO:0000313" key="14">
    <source>
        <dbReference type="EMBL" id="KAG8089391.1"/>
    </source>
</evidence>
<dbReference type="AlphaFoldDB" id="A0A8J5WIN8"/>
<evidence type="ECO:0000256" key="5">
    <source>
        <dbReference type="ARBA" id="ARBA00022771"/>
    </source>
</evidence>
<dbReference type="EMBL" id="JAAALK010000081">
    <property type="protein sequence ID" value="KAG8089391.1"/>
    <property type="molecule type" value="Genomic_DNA"/>
</dbReference>
<keyword evidence="10" id="KW-0804">Transcription</keyword>
<feature type="compositionally biased region" description="Polar residues" evidence="12">
    <location>
        <begin position="371"/>
        <end position="382"/>
    </location>
</feature>
<protein>
    <recommendedName>
        <fullName evidence="13">ZF-HD dimerization-type domain-containing protein</fullName>
    </recommendedName>
</protein>
<evidence type="ECO:0000256" key="4">
    <source>
        <dbReference type="ARBA" id="ARBA00022723"/>
    </source>
</evidence>
<keyword evidence="5" id="KW-0863">Zinc-finger</keyword>
<evidence type="ECO:0000256" key="1">
    <source>
        <dbReference type="ARBA" id="ARBA00004049"/>
    </source>
</evidence>
<evidence type="ECO:0000256" key="2">
    <source>
        <dbReference type="ARBA" id="ARBA00004123"/>
    </source>
</evidence>
<reference evidence="14" key="2">
    <citation type="submission" date="2021-02" db="EMBL/GenBank/DDBJ databases">
        <authorList>
            <person name="Kimball J.A."/>
            <person name="Haas M.W."/>
            <person name="Macchietto M."/>
            <person name="Kono T."/>
            <person name="Duquette J."/>
            <person name="Shao M."/>
        </authorList>
    </citation>
    <scope>NUCLEOTIDE SEQUENCE</scope>
    <source>
        <tissue evidence="14">Fresh leaf tissue</tissue>
    </source>
</reference>
<dbReference type="Proteomes" id="UP000729402">
    <property type="component" value="Unassembled WGS sequence"/>
</dbReference>
<dbReference type="PANTHER" id="PTHR34460:SF6">
    <property type="entry name" value="OS02G0526700 PROTEIN"/>
    <property type="match status" value="1"/>
</dbReference>
<keyword evidence="4" id="KW-0479">Metal-binding</keyword>
<sequence length="697" mass="73202">MHLSSARSNRCARSSSYTSSSASVALAGGGLKRSKSVAPRPEEHLSSSVSSVTAESPRKKSFWSFLYLSSSSPYTHQAATSTMYTNGGAAARRKSVSVASVAWASRGGSAPGGASAHEQPPRAVTSSASARRLEVIGEPDSPSQVSSSSSFGRKVARSRSVGCGSRSFSGDFLERISNGFGDCTLRRVESQREPKPNKMRSLGHLGGDDGADEDEDDDVYEHQHRIKCAEFFGGMGPTSSSYWLSAAEGAAAAGGGSAKKSGGRSHRSWAWAALASPMRALRPTSTTTSTKTITDLLQLQTRTEAAARRIFAVAERRQEEEEEEEERMDLSGTQGELPIPMHAVASPYGGMGPHRGGGGGHVLELHHEHASNNGQQPQSQALVSPPAAPEDSSAAKRRGVMVVAGAGVGGGSAPVKYRECLKNHAAAIGGNATDGCGEFMPSGEEGSLEALKCSACGCHRNFHRKEIDDFDGDSCAAHGHGYRAGSRHLLGPAMSHLHKNGGGGGSGLLVTADQYGGAYAAARALPPPLHPHGHHHQIIMPLNMVHTSESEEMDGVGGGFGGAMGSAAAAAAAAARGSGGSSSSKKRFRTKFTAEQKARMLDFAEHVGWRLQKLDDAMVHHFCQEIGVKRRVLKVWMHNNKHNLAKKPLPSSPPQQRTPAPTTMAMPSPPMPMPMPKQPGPSCHPGADSSPPSLKLE</sequence>
<keyword evidence="9" id="KW-0371">Homeobox</keyword>
<evidence type="ECO:0000259" key="13">
    <source>
        <dbReference type="PROSITE" id="PS51523"/>
    </source>
</evidence>